<dbReference type="InterPro" id="IPR002586">
    <property type="entry name" value="CobQ/CobB/MinD/ParA_Nub-bd_dom"/>
</dbReference>
<dbReference type="Gene3D" id="3.40.50.300">
    <property type="entry name" value="P-loop containing nucleotide triphosphate hydrolases"/>
    <property type="match status" value="1"/>
</dbReference>
<dbReference type="PANTHER" id="PTHR13696">
    <property type="entry name" value="P-LOOP CONTAINING NUCLEOSIDE TRIPHOSPHATE HYDROLASE"/>
    <property type="match status" value="1"/>
</dbReference>
<dbReference type="SUPFAM" id="SSF52540">
    <property type="entry name" value="P-loop containing nucleoside triphosphate hydrolases"/>
    <property type="match status" value="1"/>
</dbReference>
<feature type="domain" description="CobQ/CobB/MinD/ParA nucleotide binding" evidence="1">
    <location>
        <begin position="4"/>
        <end position="172"/>
    </location>
</feature>
<protein>
    <submittedName>
        <fullName evidence="2">Plasmid segregation oscillating ATPase ParF</fullName>
    </submittedName>
</protein>
<dbReference type="InterPro" id="IPR027417">
    <property type="entry name" value="P-loop_NTPase"/>
</dbReference>
<dbReference type="PANTHER" id="PTHR13696:SF96">
    <property type="entry name" value="COBQ_COBB_MIND_PARA NUCLEOTIDE BINDING DOMAIN-CONTAINING PROTEIN"/>
    <property type="match status" value="1"/>
</dbReference>
<evidence type="ECO:0000313" key="3">
    <source>
        <dbReference type="Proteomes" id="UP000294958"/>
    </source>
</evidence>
<dbReference type="AlphaFoldDB" id="A0A4R6Y5K2"/>
<name>A0A4R6Y5K2_9HYPH</name>
<organism evidence="2 3">
    <name type="scientific">Aquamicrobium defluvii</name>
    <dbReference type="NCBI Taxonomy" id="69279"/>
    <lineage>
        <taxon>Bacteria</taxon>
        <taxon>Pseudomonadati</taxon>
        <taxon>Pseudomonadota</taxon>
        <taxon>Alphaproteobacteria</taxon>
        <taxon>Hyphomicrobiales</taxon>
        <taxon>Phyllobacteriaceae</taxon>
        <taxon>Aquamicrobium</taxon>
    </lineage>
</organism>
<dbReference type="RefSeq" id="WP_123195987.1">
    <property type="nucleotide sequence ID" value="NZ_SNZF01000045.1"/>
</dbReference>
<dbReference type="PIRSF" id="PIRSF009320">
    <property type="entry name" value="Nuc_binding_HP_1000"/>
    <property type="match status" value="1"/>
</dbReference>
<evidence type="ECO:0000313" key="2">
    <source>
        <dbReference type="EMBL" id="TDR30383.1"/>
    </source>
</evidence>
<evidence type="ECO:0000259" key="1">
    <source>
        <dbReference type="Pfam" id="PF01656"/>
    </source>
</evidence>
<keyword evidence="3" id="KW-1185">Reference proteome</keyword>
<dbReference type="OrthoDB" id="9804460at2"/>
<dbReference type="Proteomes" id="UP000294958">
    <property type="component" value="Unassembled WGS sequence"/>
</dbReference>
<dbReference type="CDD" id="cd02042">
    <property type="entry name" value="ParAB_family"/>
    <property type="match status" value="1"/>
</dbReference>
<gene>
    <name evidence="2" type="ORF">DES43_14521</name>
</gene>
<dbReference type="Pfam" id="PF01656">
    <property type="entry name" value="CbiA"/>
    <property type="match status" value="1"/>
</dbReference>
<reference evidence="2 3" key="1">
    <citation type="submission" date="2019-03" db="EMBL/GenBank/DDBJ databases">
        <title>Genomic Encyclopedia of Type Strains, Phase IV (KMG-IV): sequencing the most valuable type-strain genomes for metagenomic binning, comparative biology and taxonomic classification.</title>
        <authorList>
            <person name="Goeker M."/>
        </authorList>
    </citation>
    <scope>NUCLEOTIDE SEQUENCE [LARGE SCALE GENOMIC DNA]</scope>
    <source>
        <strain evidence="2 3">DSM 11603</strain>
    </source>
</reference>
<dbReference type="EMBL" id="SNZF01000045">
    <property type="protein sequence ID" value="TDR30383.1"/>
    <property type="molecule type" value="Genomic_DNA"/>
</dbReference>
<sequence length="217" mass="23451">MKTLAIAMQKGGVGKSTLTKALGVAGAKSGLNVLVLDMDAQQSTTQWAERRKDALPVVRFATEIDLPKLLSQAEEAGCDLVVIDTPPARSTEAPAAVEYSDLVLVPCTPDIEAYEQLPRTARLARSSEKPAAAVLTMAQPNSRAEEDIARQVFETVKLPMVPAVIHRFKVHRDASREGLTAFEIDPEGKAAAELQALWDWVSAELQLSTNAVVHKRA</sequence>
<comment type="caution">
    <text evidence="2">The sequence shown here is derived from an EMBL/GenBank/DDBJ whole genome shotgun (WGS) entry which is preliminary data.</text>
</comment>
<dbReference type="InterPro" id="IPR050678">
    <property type="entry name" value="DNA_Partitioning_ATPase"/>
</dbReference>
<proteinExistence type="predicted"/>
<accession>A0A4R6Y5K2</accession>